<feature type="region of interest" description="Disordered" evidence="1">
    <location>
        <begin position="408"/>
        <end position="434"/>
    </location>
</feature>
<evidence type="ECO:0000256" key="1">
    <source>
        <dbReference type="SAM" id="MobiDB-lite"/>
    </source>
</evidence>
<dbReference type="AlphaFoldDB" id="A0A2N5ZG09"/>
<organism evidence="3 4">
    <name type="scientific">Muiribacterium halophilum</name>
    <dbReference type="NCBI Taxonomy" id="2053465"/>
    <lineage>
        <taxon>Bacteria</taxon>
        <taxon>Candidatus Muiribacteriota</taxon>
        <taxon>Candidatus Muiribacteriia</taxon>
        <taxon>Candidatus Muiribacteriales</taxon>
        <taxon>Candidatus Muiribacteriaceae</taxon>
        <taxon>Candidatus Muiribacterium</taxon>
    </lineage>
</organism>
<feature type="signal peptide" evidence="2">
    <location>
        <begin position="1"/>
        <end position="21"/>
    </location>
</feature>
<comment type="caution">
    <text evidence="3">The sequence shown here is derived from an EMBL/GenBank/DDBJ whole genome shotgun (WGS) entry which is preliminary data.</text>
</comment>
<dbReference type="PANTHER" id="PTHR37835">
    <property type="entry name" value="ALPHA-CLOSTRIPAIN"/>
    <property type="match status" value="1"/>
</dbReference>
<accession>A0A2N5ZG09</accession>
<gene>
    <name evidence="3" type="ORF">C0601_07285</name>
</gene>
<keyword evidence="2" id="KW-0732">Signal</keyword>
<sequence length="510" mass="58112">MKKLFLVFIIGILFLTLTVNAAPKKWTVMVFINGDNNLEGAGIKDINEMEKIGSSDQVNIVVQYDRIPGYDSSNGDWKGTKIFYIEKDNDFQKISSKVVKDLGEVDMGDYKEAIKFFNYSVYKYPAERYLFVYWNHGMGWEKENRQERLVKGISYDDTNGTHIDSPGMKKVAEAMYSKLGRKMDVIAFDACLMGMIEVAMQQSDYLKYMIASEETEPGDGWPYDLVLGPLVKNPNMKTVDFTKTAVKAYLKSYEGQSSWWGPTEVTQGAMDLSKIPALAEAVDDMASYVYKNLDKEKSSLDHAINYSQKYELSYSKDLYNFVERLKAITKDEKLKVRCDKVLKAIKDAVIITMHQGDKMKDSHGIAIYAPKKYEWKKHYINTEFAKATAWDEMLLKSYDTQVQTIAQEPADEDVSEPTVAVNEEPAAEPKEDNSPQWWQNIVSGIKDFLGLFRNRSYSEVDFNDVDALASHIAKEVDLNGNGPTKPPVAVIRKLADKYPELNLILEKMEQ</sequence>
<dbReference type="InterPro" id="IPR005077">
    <property type="entry name" value="Peptidase_C11"/>
</dbReference>
<reference evidence="3 4" key="1">
    <citation type="submission" date="2017-11" db="EMBL/GenBank/DDBJ databases">
        <title>Genome-resolved metagenomics identifies genetic mobility, metabolic interactions, and unexpected diversity in perchlorate-reducing communities.</title>
        <authorList>
            <person name="Barnum T.P."/>
            <person name="Figueroa I.A."/>
            <person name="Carlstrom C.I."/>
            <person name="Lucas L.N."/>
            <person name="Engelbrektson A.L."/>
            <person name="Coates J.D."/>
        </authorList>
    </citation>
    <scope>NUCLEOTIDE SEQUENCE [LARGE SCALE GENOMIC DNA]</scope>
    <source>
        <strain evidence="3">BM706</strain>
    </source>
</reference>
<evidence type="ECO:0000313" key="4">
    <source>
        <dbReference type="Proteomes" id="UP000234857"/>
    </source>
</evidence>
<dbReference type="Pfam" id="PF03415">
    <property type="entry name" value="Peptidase_C11"/>
    <property type="match status" value="1"/>
</dbReference>
<evidence type="ECO:0008006" key="5">
    <source>
        <dbReference type="Google" id="ProtNLM"/>
    </source>
</evidence>
<feature type="chain" id="PRO_5014931116" description="Clostripain" evidence="2">
    <location>
        <begin position="22"/>
        <end position="510"/>
    </location>
</feature>
<dbReference type="EMBL" id="PKTG01000085">
    <property type="protein sequence ID" value="PLX17553.1"/>
    <property type="molecule type" value="Genomic_DNA"/>
</dbReference>
<dbReference type="Proteomes" id="UP000234857">
    <property type="component" value="Unassembled WGS sequence"/>
</dbReference>
<proteinExistence type="predicted"/>
<evidence type="ECO:0000313" key="3">
    <source>
        <dbReference type="EMBL" id="PLX17553.1"/>
    </source>
</evidence>
<evidence type="ECO:0000256" key="2">
    <source>
        <dbReference type="SAM" id="SignalP"/>
    </source>
</evidence>
<dbReference type="PANTHER" id="PTHR37835:SF1">
    <property type="entry name" value="ALPHA-CLOSTRIPAIN"/>
    <property type="match status" value="1"/>
</dbReference>
<dbReference type="Gene3D" id="3.40.50.11970">
    <property type="match status" value="1"/>
</dbReference>
<name>A0A2N5ZG09_MUIH1</name>
<protein>
    <recommendedName>
        <fullName evidence="5">Clostripain</fullName>
    </recommendedName>
</protein>